<dbReference type="PRINTS" id="PR00990">
    <property type="entry name" value="RIBOKINASE"/>
</dbReference>
<gene>
    <name evidence="6" type="ORF">ENW50_00250</name>
</gene>
<evidence type="ECO:0000259" key="5">
    <source>
        <dbReference type="Pfam" id="PF00294"/>
    </source>
</evidence>
<dbReference type="EMBL" id="DTKL01000004">
    <property type="protein sequence ID" value="HGY93111.1"/>
    <property type="molecule type" value="Genomic_DNA"/>
</dbReference>
<dbReference type="Pfam" id="PF00294">
    <property type="entry name" value="PfkB"/>
    <property type="match status" value="1"/>
</dbReference>
<dbReference type="GO" id="GO:0008865">
    <property type="term" value="F:fructokinase activity"/>
    <property type="evidence" value="ECO:0007669"/>
    <property type="project" value="UniProtKB-ARBA"/>
</dbReference>
<dbReference type="SUPFAM" id="SSF53613">
    <property type="entry name" value="Ribokinase-like"/>
    <property type="match status" value="1"/>
</dbReference>
<proteinExistence type="inferred from homology"/>
<feature type="domain" description="Carbohydrate kinase PfkB" evidence="5">
    <location>
        <begin position="35"/>
        <end position="315"/>
    </location>
</feature>
<keyword evidence="2 4" id="KW-0808">Transferase</keyword>
<protein>
    <submittedName>
        <fullName evidence="6">Carbohydrate kinase</fullName>
    </submittedName>
</protein>
<accession>A0A7V4XQE0</accession>
<evidence type="ECO:0000256" key="1">
    <source>
        <dbReference type="ARBA" id="ARBA00010688"/>
    </source>
</evidence>
<dbReference type="PROSITE" id="PS00584">
    <property type="entry name" value="PFKB_KINASES_2"/>
    <property type="match status" value="1"/>
</dbReference>
<evidence type="ECO:0000313" key="6">
    <source>
        <dbReference type="EMBL" id="HGY93111.1"/>
    </source>
</evidence>
<comment type="similarity">
    <text evidence="1 4">Belongs to the carbohydrate kinase PfkB family.</text>
</comment>
<evidence type="ECO:0000256" key="2">
    <source>
        <dbReference type="ARBA" id="ARBA00022679"/>
    </source>
</evidence>
<dbReference type="AlphaFoldDB" id="A0A7V4XQE0"/>
<evidence type="ECO:0000256" key="3">
    <source>
        <dbReference type="ARBA" id="ARBA00022777"/>
    </source>
</evidence>
<sequence>MPQRTAQSEAYPLLYEQKRVVGLGEILWDCHPEGRQLGGAPANFAVMAARLGDHGILASRLGVDDAGKEAHDELACLPLDLNFLQTDTEHPTGLARVTYTRHAHSKASNPANPSYEILQPAAWDFLDFSPSWRSLAGAAHAVCFGTLAQRSPRSRKTIQQFLAATQPECLRVFDVNLRPPFFDASVVCDSLAHTTLLKMNHEEAPQLLTLLQAPARFASLPLQHAAHYLLDAFPALQLVCITLGSAGSLLVTRSDQHHHPGRHSRAIDTVGAGDAFTAALVHYYLDGAPLPTLNEAGNRWGAWVASQRGAIPPLDAATLSENAIAIAAAGF</sequence>
<reference evidence="6" key="1">
    <citation type="journal article" date="2020" name="mSystems">
        <title>Genome- and Community-Level Interaction Insights into Carbon Utilization and Element Cycling Functions of Hydrothermarchaeota in Hydrothermal Sediment.</title>
        <authorList>
            <person name="Zhou Z."/>
            <person name="Liu Y."/>
            <person name="Xu W."/>
            <person name="Pan J."/>
            <person name="Luo Z.H."/>
            <person name="Li M."/>
        </authorList>
    </citation>
    <scope>NUCLEOTIDE SEQUENCE [LARGE SCALE GENOMIC DNA]</scope>
    <source>
        <strain evidence="6">SpSt-855</strain>
    </source>
</reference>
<dbReference type="PANTHER" id="PTHR43085">
    <property type="entry name" value="HEXOKINASE FAMILY MEMBER"/>
    <property type="match status" value="1"/>
</dbReference>
<dbReference type="InterPro" id="IPR011611">
    <property type="entry name" value="PfkB_dom"/>
</dbReference>
<organism evidence="6">
    <name type="scientific">Acidobacterium capsulatum</name>
    <dbReference type="NCBI Taxonomy" id="33075"/>
    <lineage>
        <taxon>Bacteria</taxon>
        <taxon>Pseudomonadati</taxon>
        <taxon>Acidobacteriota</taxon>
        <taxon>Terriglobia</taxon>
        <taxon>Terriglobales</taxon>
        <taxon>Acidobacteriaceae</taxon>
        <taxon>Acidobacterium</taxon>
    </lineage>
</organism>
<keyword evidence="3 4" id="KW-0418">Kinase</keyword>
<dbReference type="InterPro" id="IPR002139">
    <property type="entry name" value="Ribo/fructo_kinase"/>
</dbReference>
<dbReference type="InterPro" id="IPR050306">
    <property type="entry name" value="PfkB_Carbo_kinase"/>
</dbReference>
<dbReference type="GO" id="GO:0006000">
    <property type="term" value="P:fructose metabolic process"/>
    <property type="evidence" value="ECO:0007669"/>
    <property type="project" value="UniProtKB-ARBA"/>
</dbReference>
<dbReference type="InterPro" id="IPR029056">
    <property type="entry name" value="Ribokinase-like"/>
</dbReference>
<dbReference type="PANTHER" id="PTHR43085:SF57">
    <property type="entry name" value="CARBOHYDRATE KINASE PFKB DOMAIN-CONTAINING PROTEIN"/>
    <property type="match status" value="1"/>
</dbReference>
<comment type="caution">
    <text evidence="6">The sequence shown here is derived from an EMBL/GenBank/DDBJ whole genome shotgun (WGS) entry which is preliminary data.</text>
</comment>
<evidence type="ECO:0000256" key="4">
    <source>
        <dbReference type="RuleBase" id="RU003704"/>
    </source>
</evidence>
<name>A0A7V4XQE0_9BACT</name>
<dbReference type="Gene3D" id="3.40.1190.20">
    <property type="match status" value="1"/>
</dbReference>
<dbReference type="InterPro" id="IPR002173">
    <property type="entry name" value="Carboh/pur_kinase_PfkB_CS"/>
</dbReference>